<dbReference type="Pfam" id="PF00126">
    <property type="entry name" value="HTH_1"/>
    <property type="match status" value="1"/>
</dbReference>
<dbReference type="EMBL" id="JBHTOQ010000019">
    <property type="protein sequence ID" value="MFD1481306.1"/>
    <property type="molecule type" value="Genomic_DNA"/>
</dbReference>
<keyword evidence="3" id="KW-0238">DNA-binding</keyword>
<dbReference type="InterPro" id="IPR050389">
    <property type="entry name" value="LysR-type_TF"/>
</dbReference>
<proteinExistence type="inferred from homology"/>
<sequence>MNNLRSIDLNLLVVLDALLAERHISRTAQRLNMSQPAVSHALARLRQLLDDPLLIREQGRMVPTLRALELATPLAEAMGRIRAVLVPTGFDPESRHIFHLCLSDYGSGLLLPPLMRHLRRTAPGIQLVITQKSRQGMIAAVVDGEIDMALGVFSDLPPQIERQVLFTDDYACLLDPSGQPQPYVGLTADRYWAAPHVLVAVHGQAPTELDLSLRRHRKARHIALILPHWSVAPQVITGTDLILTVARRCLDDISGLQITAPPIDLPAIPFSAISHTRRRADPAMRWLSQQVSVCVDASVVKADLVPQTP</sequence>
<dbReference type="InterPro" id="IPR036390">
    <property type="entry name" value="WH_DNA-bd_sf"/>
</dbReference>
<keyword evidence="4" id="KW-0804">Transcription</keyword>
<comment type="caution">
    <text evidence="6">The sequence shown here is derived from an EMBL/GenBank/DDBJ whole genome shotgun (WGS) entry which is preliminary data.</text>
</comment>
<dbReference type="InterPro" id="IPR005119">
    <property type="entry name" value="LysR_subst-bd"/>
</dbReference>
<dbReference type="SUPFAM" id="SSF53850">
    <property type="entry name" value="Periplasmic binding protein-like II"/>
    <property type="match status" value="1"/>
</dbReference>
<dbReference type="PRINTS" id="PR00039">
    <property type="entry name" value="HTHLYSR"/>
</dbReference>
<evidence type="ECO:0000259" key="5">
    <source>
        <dbReference type="PROSITE" id="PS50931"/>
    </source>
</evidence>
<dbReference type="RefSeq" id="WP_131577443.1">
    <property type="nucleotide sequence ID" value="NZ_CBCSAJ010000009.1"/>
</dbReference>
<dbReference type="Gene3D" id="1.10.10.10">
    <property type="entry name" value="Winged helix-like DNA-binding domain superfamily/Winged helix DNA-binding domain"/>
    <property type="match status" value="1"/>
</dbReference>
<dbReference type="Proteomes" id="UP001597302">
    <property type="component" value="Unassembled WGS sequence"/>
</dbReference>
<comment type="similarity">
    <text evidence="1">Belongs to the LysR transcriptional regulatory family.</text>
</comment>
<reference evidence="7" key="1">
    <citation type="journal article" date="2019" name="Int. J. Syst. Evol. Microbiol.">
        <title>The Global Catalogue of Microorganisms (GCM) 10K type strain sequencing project: providing services to taxonomists for standard genome sequencing and annotation.</title>
        <authorList>
            <consortium name="The Broad Institute Genomics Platform"/>
            <consortium name="The Broad Institute Genome Sequencing Center for Infectious Disease"/>
            <person name="Wu L."/>
            <person name="Ma J."/>
        </authorList>
    </citation>
    <scope>NUCLEOTIDE SEQUENCE [LARGE SCALE GENOMIC DNA]</scope>
    <source>
        <strain evidence="7">CCM 8875</strain>
    </source>
</reference>
<gene>
    <name evidence="6" type="ORF">ACFQ5P_08360</name>
</gene>
<evidence type="ECO:0000256" key="1">
    <source>
        <dbReference type="ARBA" id="ARBA00009437"/>
    </source>
</evidence>
<keyword evidence="7" id="KW-1185">Reference proteome</keyword>
<dbReference type="InterPro" id="IPR036388">
    <property type="entry name" value="WH-like_DNA-bd_sf"/>
</dbReference>
<dbReference type="PROSITE" id="PS50931">
    <property type="entry name" value="HTH_LYSR"/>
    <property type="match status" value="1"/>
</dbReference>
<evidence type="ECO:0000313" key="6">
    <source>
        <dbReference type="EMBL" id="MFD1481306.1"/>
    </source>
</evidence>
<feature type="domain" description="HTH lysR-type" evidence="5">
    <location>
        <begin position="7"/>
        <end position="64"/>
    </location>
</feature>
<protein>
    <submittedName>
        <fullName evidence="6">LysR family transcriptional regulator</fullName>
    </submittedName>
</protein>
<evidence type="ECO:0000313" key="7">
    <source>
        <dbReference type="Proteomes" id="UP001597302"/>
    </source>
</evidence>
<evidence type="ECO:0000256" key="4">
    <source>
        <dbReference type="ARBA" id="ARBA00023163"/>
    </source>
</evidence>
<dbReference type="InterPro" id="IPR000847">
    <property type="entry name" value="LysR_HTH_N"/>
</dbReference>
<accession>A0ABW4DWS1</accession>
<evidence type="ECO:0000256" key="3">
    <source>
        <dbReference type="ARBA" id="ARBA00023125"/>
    </source>
</evidence>
<name>A0ABW4DWS1_9RHOB</name>
<dbReference type="Pfam" id="PF03466">
    <property type="entry name" value="LysR_substrate"/>
    <property type="match status" value="1"/>
</dbReference>
<dbReference type="PANTHER" id="PTHR30118:SF15">
    <property type="entry name" value="TRANSCRIPTIONAL REGULATORY PROTEIN"/>
    <property type="match status" value="1"/>
</dbReference>
<dbReference type="SUPFAM" id="SSF46785">
    <property type="entry name" value="Winged helix' DNA-binding domain"/>
    <property type="match status" value="1"/>
</dbReference>
<evidence type="ECO:0000256" key="2">
    <source>
        <dbReference type="ARBA" id="ARBA00023015"/>
    </source>
</evidence>
<dbReference type="Gene3D" id="3.40.190.10">
    <property type="entry name" value="Periplasmic binding protein-like II"/>
    <property type="match status" value="2"/>
</dbReference>
<organism evidence="6 7">
    <name type="scientific">Paracoccus nototheniae</name>
    <dbReference type="NCBI Taxonomy" id="2489002"/>
    <lineage>
        <taxon>Bacteria</taxon>
        <taxon>Pseudomonadati</taxon>
        <taxon>Pseudomonadota</taxon>
        <taxon>Alphaproteobacteria</taxon>
        <taxon>Rhodobacterales</taxon>
        <taxon>Paracoccaceae</taxon>
        <taxon>Paracoccus</taxon>
    </lineage>
</organism>
<dbReference type="PANTHER" id="PTHR30118">
    <property type="entry name" value="HTH-TYPE TRANSCRIPTIONAL REGULATOR LEUO-RELATED"/>
    <property type="match status" value="1"/>
</dbReference>
<keyword evidence="2" id="KW-0805">Transcription regulation</keyword>